<sequence length="518" mass="60080">MESNKGKPMASYNGYLMQQTAKSANEVDKILREMTLSTDFLTTIRGERFLLWDSRVVDLKKPVILLFASSFGLQLLEKYKRWSMDDTFYSAPKGFKQLYTVNVFKEESTLPCLFMLLPNKSEESYYRAFEAVFRKYPMLRPKALMADFEQAPAKVMKKLFPSVVLNFCLFHLGQNHFKNFVEWKLRPLYADAEVKALVRSLTALACLPVSEVEKGFDGLVAAINEKISSGNIAEEFVSNIKEREPIDALYPIEVWNCYDLLLKKNPRTDNAHEGWHFRFNMRFPKAHMSLSQFILRLQDEEEETWQLEIRHEANPADPLRNQRKKTFERNEEQLQALVEAYSKVDPPLRDQVSFIRHIQLHLAKFELFVEVEDSVDAEEILFVKELNSGSIVQEKSNDKLPSFFKGIEADGNCLYRSLAEAVYGEEDRHAQVRMEMMQYLLDNGEKPFARFFTAIGDKSATVEEYAAHFNQPSNEPARWGTSQQLLLAAKLYDKNMILFQPKDSPQYVEFSVNAFEAR</sequence>
<dbReference type="Gene3D" id="3.90.70.80">
    <property type="match status" value="1"/>
</dbReference>
<dbReference type="GO" id="GO:0004843">
    <property type="term" value="F:cysteine-type deubiquitinase activity"/>
    <property type="evidence" value="ECO:0007669"/>
    <property type="project" value="TreeGrafter"/>
</dbReference>
<dbReference type="SUPFAM" id="SSF54001">
    <property type="entry name" value="Cysteine proteinases"/>
    <property type="match status" value="1"/>
</dbReference>
<proteinExistence type="predicted"/>
<dbReference type="GO" id="GO:0016579">
    <property type="term" value="P:protein deubiquitination"/>
    <property type="evidence" value="ECO:0007669"/>
    <property type="project" value="TreeGrafter"/>
</dbReference>
<name>A0A915EA86_9BILA</name>
<protein>
    <submittedName>
        <fullName evidence="3">OTU domain-containing protein</fullName>
    </submittedName>
</protein>
<evidence type="ECO:0000259" key="1">
    <source>
        <dbReference type="PROSITE" id="PS50802"/>
    </source>
</evidence>
<dbReference type="PANTHER" id="PTHR12419">
    <property type="entry name" value="OTU DOMAIN CONTAINING PROTEIN"/>
    <property type="match status" value="1"/>
</dbReference>
<accession>A0A915EA86</accession>
<dbReference type="InterPro" id="IPR018289">
    <property type="entry name" value="MULE_transposase_dom"/>
</dbReference>
<reference evidence="3" key="1">
    <citation type="submission" date="2022-11" db="UniProtKB">
        <authorList>
            <consortium name="WormBaseParasite"/>
        </authorList>
    </citation>
    <scope>IDENTIFICATION</scope>
</reference>
<dbReference type="AlphaFoldDB" id="A0A915EA86"/>
<evidence type="ECO:0000313" key="2">
    <source>
        <dbReference type="Proteomes" id="UP000887574"/>
    </source>
</evidence>
<dbReference type="Pfam" id="PF10551">
    <property type="entry name" value="MULE"/>
    <property type="match status" value="1"/>
</dbReference>
<keyword evidence="2" id="KW-1185">Reference proteome</keyword>
<dbReference type="WBParaSite" id="jg4194">
    <property type="protein sequence ID" value="jg4194"/>
    <property type="gene ID" value="jg4194"/>
</dbReference>
<dbReference type="InterPro" id="IPR050704">
    <property type="entry name" value="Peptidase_C85-like"/>
</dbReference>
<dbReference type="CDD" id="cd22744">
    <property type="entry name" value="OTU"/>
    <property type="match status" value="1"/>
</dbReference>
<dbReference type="InterPro" id="IPR003323">
    <property type="entry name" value="OTU_dom"/>
</dbReference>
<dbReference type="InterPro" id="IPR038765">
    <property type="entry name" value="Papain-like_cys_pep_sf"/>
</dbReference>
<feature type="domain" description="OTU" evidence="1">
    <location>
        <begin position="402"/>
        <end position="518"/>
    </location>
</feature>
<organism evidence="2 3">
    <name type="scientific">Ditylenchus dipsaci</name>
    <dbReference type="NCBI Taxonomy" id="166011"/>
    <lineage>
        <taxon>Eukaryota</taxon>
        <taxon>Metazoa</taxon>
        <taxon>Ecdysozoa</taxon>
        <taxon>Nematoda</taxon>
        <taxon>Chromadorea</taxon>
        <taxon>Rhabditida</taxon>
        <taxon>Tylenchina</taxon>
        <taxon>Tylenchomorpha</taxon>
        <taxon>Sphaerularioidea</taxon>
        <taxon>Anguinidae</taxon>
        <taxon>Anguininae</taxon>
        <taxon>Ditylenchus</taxon>
    </lineage>
</organism>
<dbReference type="Pfam" id="PF02338">
    <property type="entry name" value="OTU"/>
    <property type="match status" value="1"/>
</dbReference>
<evidence type="ECO:0000313" key="3">
    <source>
        <dbReference type="WBParaSite" id="jg4194"/>
    </source>
</evidence>
<dbReference type="PROSITE" id="PS50802">
    <property type="entry name" value="OTU"/>
    <property type="match status" value="1"/>
</dbReference>
<dbReference type="Proteomes" id="UP000887574">
    <property type="component" value="Unplaced"/>
</dbReference>